<comment type="similarity">
    <text evidence="3">In the N-terminal section; belongs to the phytochrome family.</text>
</comment>
<evidence type="ECO:0000256" key="14">
    <source>
        <dbReference type="ARBA" id="ARBA00023012"/>
    </source>
</evidence>
<comment type="function">
    <text evidence="16">Photoreceptor which exists in two forms that are reversibly interconvertible by light: the R form that absorbs maximally in the red region of the spectrum and the FR form that absorbs maximally in the far-red region.</text>
</comment>
<feature type="domain" description="PAC" evidence="22">
    <location>
        <begin position="645"/>
        <end position="697"/>
    </location>
</feature>
<dbReference type="FunFam" id="3.30.565.10:FF:000006">
    <property type="entry name" value="Sensor histidine kinase WalK"/>
    <property type="match status" value="1"/>
</dbReference>
<sequence>MTQKDSALILVVDDDDLTRMHLCELMKQAGYQVIEASNGYEALATYTRLRPNMVLLDALMPMMDGFTCCAKLQALPIAERVPVLMITALYDRASVERAFAVGATDFITKPIQGSVLSQRVCRLLEADRTMQQLRQQTEQAQLREYQLRMALQAAHMGIWNWDLQTDEMTCSDNLEALYGLEKGTFDRTYTTLINCVHPQERDFVQRMNQQAISQGTDYDIQFRVVLADGSIRWLASKGVVFHNASGEALRISGVDMDITKRKQAEAALEVHANQQQLVAELSQIALAGTDLTTLMNSSVKLIAQCLKVEYCKVLELLPDGNALFLRAGVGWQSGLVGQATVSTGMDSQAGYTLFSQGPVIVSDLRTETRFNGPPLLHNHKVISGISVVIHGKEHPFGVLGAHTTSKRAFTKDDISFLQAIANVLATAIERQRIEDALKKSEERALLAVRGNNDGIWDWNLRTNEVFFSTRWKEMLGYEDNEICDNLDRWLTRIHPDDIGFVTQAIADHFAQKTPFYISEYRVQCKNNTYKWILDRGQAVWNADGNVVRMTGSHTDVTERKLAEEQLRQSEERFQIVARATNDALWDWDLLTNKVWWNQSVQTLFGYSVEEVGSDLNWWCDRIHPNDTQRIISDVNAAIANGEQFWSGEYRFRRSDGSYADILDRSYVVRDRTGTPVRMIGAMMDISHRKQAHAELERQNSRSQLFADITLNIRQSLQIDEILQTSVTEVQKVLQADRVLILRLTPNYTFTVLKEAVVPNLPIFVGQLIADPCFGEDYIQQYRQGRISAIADIEQANIQPCHVELLRQFGVKANLVVPIFLQNQLWGLLIAHQCAHPRQWTNWEIDLLQQLADQIGIALAQSSILEQETRQRQELARSNEELQQFAFIASHDLQEPLRKIKTFSERLKTTSNDCLNEQGRDYLERMQNAALRMQNLIEDLLTLSRVSTRTQPFVLINLTKIAQEVVSDLEVRIQQSGGRVEIGELPTIKADPLQMRQLLQNLIGNALKFHRQQVPPIVKIYGRLLNNQLDKVAVSSEMCQIIVEDNGIGFEEKYLDRIFNIFQRLHGRQEYEGTGIGLALCRKIVERHHGSITAQSQPGQGAKFIVILAVNSYS</sequence>
<keyword evidence="6" id="KW-0997">Cell inner membrane</keyword>
<comment type="caution">
    <text evidence="23">The sequence shown here is derived from an EMBL/GenBank/DDBJ whole genome shotgun (WGS) entry which is preliminary data.</text>
</comment>
<dbReference type="SUPFAM" id="SSF47384">
    <property type="entry name" value="Homodimeric domain of signal transducing histidine kinase"/>
    <property type="match status" value="1"/>
</dbReference>
<dbReference type="SMART" id="SM00086">
    <property type="entry name" value="PAC"/>
    <property type="match status" value="3"/>
</dbReference>
<dbReference type="PANTHER" id="PTHR43304">
    <property type="entry name" value="PHYTOCHROME-LIKE PROTEIN CPH1"/>
    <property type="match status" value="1"/>
</dbReference>
<keyword evidence="24" id="KW-1185">Reference proteome</keyword>
<dbReference type="InterPro" id="IPR011006">
    <property type="entry name" value="CheY-like_superfamily"/>
</dbReference>
<dbReference type="SMART" id="SM00388">
    <property type="entry name" value="HisKA"/>
    <property type="match status" value="1"/>
</dbReference>
<dbReference type="EC" id="2.7.13.3" evidence="4"/>
<dbReference type="InterPro" id="IPR003661">
    <property type="entry name" value="HisK_dim/P_dom"/>
</dbReference>
<keyword evidence="9" id="KW-0812">Transmembrane</keyword>
<dbReference type="InterPro" id="IPR003594">
    <property type="entry name" value="HATPase_dom"/>
</dbReference>
<evidence type="ECO:0000256" key="12">
    <source>
        <dbReference type="ARBA" id="ARBA00022777"/>
    </source>
</evidence>
<dbReference type="InterPro" id="IPR003018">
    <property type="entry name" value="GAF"/>
</dbReference>
<evidence type="ECO:0000313" key="24">
    <source>
        <dbReference type="Proteomes" id="UP000662314"/>
    </source>
</evidence>
<feature type="domain" description="PAS" evidence="21">
    <location>
        <begin position="569"/>
        <end position="641"/>
    </location>
</feature>
<dbReference type="SMART" id="SM00091">
    <property type="entry name" value="PAS"/>
    <property type="match status" value="3"/>
</dbReference>
<keyword evidence="7 17" id="KW-0597">Phosphoprotein</keyword>
<evidence type="ECO:0000256" key="1">
    <source>
        <dbReference type="ARBA" id="ARBA00000085"/>
    </source>
</evidence>
<dbReference type="SMART" id="SM00387">
    <property type="entry name" value="HATPase_c"/>
    <property type="match status" value="1"/>
</dbReference>
<evidence type="ECO:0000259" key="18">
    <source>
        <dbReference type="PROSITE" id="PS50046"/>
    </source>
</evidence>
<dbReference type="SUPFAM" id="SSF55785">
    <property type="entry name" value="PYP-like sensor domain (PAS domain)"/>
    <property type="match status" value="3"/>
</dbReference>
<dbReference type="InterPro" id="IPR013655">
    <property type="entry name" value="PAS_fold_3"/>
</dbReference>
<dbReference type="Gene3D" id="2.10.70.100">
    <property type="match status" value="1"/>
</dbReference>
<evidence type="ECO:0000256" key="4">
    <source>
        <dbReference type="ARBA" id="ARBA00012438"/>
    </source>
</evidence>
<dbReference type="SMART" id="SM00065">
    <property type="entry name" value="GAF"/>
    <property type="match status" value="2"/>
</dbReference>
<dbReference type="Gene3D" id="1.10.287.130">
    <property type="match status" value="1"/>
</dbReference>
<keyword evidence="12" id="KW-0418">Kinase</keyword>
<evidence type="ECO:0000256" key="8">
    <source>
        <dbReference type="ARBA" id="ARBA00022679"/>
    </source>
</evidence>
<evidence type="ECO:0000256" key="5">
    <source>
        <dbReference type="ARBA" id="ARBA00022475"/>
    </source>
</evidence>
<keyword evidence="10" id="KW-0677">Repeat</keyword>
<evidence type="ECO:0000256" key="2">
    <source>
        <dbReference type="ARBA" id="ARBA00004429"/>
    </source>
</evidence>
<feature type="domain" description="Histidine kinase" evidence="19">
    <location>
        <begin position="887"/>
        <end position="1111"/>
    </location>
</feature>
<protein>
    <recommendedName>
        <fullName evidence="4">histidine kinase</fullName>
        <ecNumber evidence="4">2.7.13.3</ecNumber>
    </recommendedName>
</protein>
<keyword evidence="13" id="KW-1133">Transmembrane helix</keyword>
<feature type="domain" description="Response regulatory" evidence="20">
    <location>
        <begin position="8"/>
        <end position="124"/>
    </location>
</feature>
<dbReference type="PROSITE" id="PS50110">
    <property type="entry name" value="RESPONSE_REGULATORY"/>
    <property type="match status" value="1"/>
</dbReference>
<dbReference type="InterPro" id="IPR016132">
    <property type="entry name" value="Phyto_chromo_attachment"/>
</dbReference>
<gene>
    <name evidence="23" type="ORF">I8752_11765</name>
</gene>
<dbReference type="PROSITE" id="PS50109">
    <property type="entry name" value="HIS_KIN"/>
    <property type="match status" value="1"/>
</dbReference>
<keyword evidence="8" id="KW-0808">Transferase</keyword>
<dbReference type="EMBL" id="JAECZA010000040">
    <property type="protein sequence ID" value="MBH8573683.1"/>
    <property type="molecule type" value="Genomic_DNA"/>
</dbReference>
<comment type="catalytic activity">
    <reaction evidence="1">
        <text>ATP + protein L-histidine = ADP + protein N-phospho-L-histidine.</text>
        <dbReference type="EC" id="2.7.13.3"/>
    </reaction>
</comment>
<evidence type="ECO:0000259" key="20">
    <source>
        <dbReference type="PROSITE" id="PS50110"/>
    </source>
</evidence>
<dbReference type="CDD" id="cd00082">
    <property type="entry name" value="HisKA"/>
    <property type="match status" value="1"/>
</dbReference>
<evidence type="ECO:0000256" key="11">
    <source>
        <dbReference type="ARBA" id="ARBA00022741"/>
    </source>
</evidence>
<evidence type="ECO:0000256" key="10">
    <source>
        <dbReference type="ARBA" id="ARBA00022737"/>
    </source>
</evidence>
<dbReference type="Pfam" id="PF01590">
    <property type="entry name" value="GAF"/>
    <property type="match status" value="2"/>
</dbReference>
<feature type="domain" description="PAC" evidence="22">
    <location>
        <begin position="218"/>
        <end position="270"/>
    </location>
</feature>
<dbReference type="SMART" id="SM00448">
    <property type="entry name" value="REC"/>
    <property type="match status" value="1"/>
</dbReference>
<dbReference type="InterPro" id="IPR029016">
    <property type="entry name" value="GAF-like_dom_sf"/>
</dbReference>
<dbReference type="GO" id="GO:0005886">
    <property type="term" value="C:plasma membrane"/>
    <property type="evidence" value="ECO:0007669"/>
    <property type="project" value="UniProtKB-SubCell"/>
</dbReference>
<dbReference type="GO" id="GO:0000155">
    <property type="term" value="F:phosphorelay sensor kinase activity"/>
    <property type="evidence" value="ECO:0007669"/>
    <property type="project" value="InterPro"/>
</dbReference>
<dbReference type="InterPro" id="IPR052162">
    <property type="entry name" value="Sensor_kinase/Photoreceptor"/>
</dbReference>
<evidence type="ECO:0000256" key="17">
    <source>
        <dbReference type="PROSITE-ProRule" id="PRU00169"/>
    </source>
</evidence>
<comment type="subcellular location">
    <subcellularLocation>
        <location evidence="2">Cell inner membrane</location>
        <topology evidence="2">Multi-pass membrane protein</topology>
    </subcellularLocation>
</comment>
<dbReference type="FunFam" id="2.10.70.100:FF:000001">
    <property type="entry name" value="Sensory transduction histidine kinase"/>
    <property type="match status" value="1"/>
</dbReference>
<dbReference type="AlphaFoldDB" id="A0A8J7I4N5"/>
<dbReference type="Gene3D" id="3.30.565.10">
    <property type="entry name" value="Histidine kinase-like ATPase, C-terminal domain"/>
    <property type="match status" value="1"/>
</dbReference>
<dbReference type="GO" id="GO:0000166">
    <property type="term" value="F:nucleotide binding"/>
    <property type="evidence" value="ECO:0007669"/>
    <property type="project" value="UniProtKB-KW"/>
</dbReference>
<dbReference type="PROSITE" id="PS50046">
    <property type="entry name" value="PHYTOCHROME_2"/>
    <property type="match status" value="1"/>
</dbReference>
<dbReference type="PROSITE" id="PS50112">
    <property type="entry name" value="PAS"/>
    <property type="match status" value="2"/>
</dbReference>
<evidence type="ECO:0000259" key="19">
    <source>
        <dbReference type="PROSITE" id="PS50109"/>
    </source>
</evidence>
<dbReference type="InterPro" id="IPR001610">
    <property type="entry name" value="PAC"/>
</dbReference>
<organism evidence="23 24">
    <name type="scientific">Dendronalium phyllosphericum CENA369</name>
    <dbReference type="NCBI Taxonomy" id="1725256"/>
    <lineage>
        <taxon>Bacteria</taxon>
        <taxon>Bacillati</taxon>
        <taxon>Cyanobacteriota</taxon>
        <taxon>Cyanophyceae</taxon>
        <taxon>Nostocales</taxon>
        <taxon>Nostocaceae</taxon>
        <taxon>Dendronalium</taxon>
        <taxon>Dendronalium phyllosphericum</taxon>
    </lineage>
</organism>
<keyword evidence="14" id="KW-0902">Two-component regulatory system</keyword>
<dbReference type="Gene3D" id="3.30.450.40">
    <property type="match status" value="2"/>
</dbReference>
<proteinExistence type="inferred from homology"/>
<dbReference type="Pfam" id="PF00072">
    <property type="entry name" value="Response_reg"/>
    <property type="match status" value="1"/>
</dbReference>
<dbReference type="CDD" id="cd00130">
    <property type="entry name" value="PAS"/>
    <property type="match status" value="3"/>
</dbReference>
<dbReference type="SUPFAM" id="SSF55781">
    <property type="entry name" value="GAF domain-like"/>
    <property type="match status" value="2"/>
</dbReference>
<dbReference type="SUPFAM" id="SSF55874">
    <property type="entry name" value="ATPase domain of HSP90 chaperone/DNA topoisomerase II/histidine kinase"/>
    <property type="match status" value="1"/>
</dbReference>
<feature type="modified residue" description="4-aspartylphosphate" evidence="17">
    <location>
        <position position="57"/>
    </location>
</feature>
<evidence type="ECO:0000256" key="15">
    <source>
        <dbReference type="ARBA" id="ARBA00023136"/>
    </source>
</evidence>
<evidence type="ECO:0000313" key="23">
    <source>
        <dbReference type="EMBL" id="MBH8573683.1"/>
    </source>
</evidence>
<dbReference type="InterPro" id="IPR000014">
    <property type="entry name" value="PAS"/>
</dbReference>
<reference evidence="23 24" key="1">
    <citation type="journal article" date="2021" name="Int. J. Syst. Evol. Microbiol.">
        <title>Amazonocrinis nigriterrae gen. nov., sp. nov., Atlanticothrix silvestris gen. nov., sp. nov. and Dendronalium phyllosphericum gen. nov., sp. nov., nostocacean cyanobacteria from Brazilian environments.</title>
        <authorList>
            <person name="Alvarenga D.O."/>
            <person name="Andreote A.P.D."/>
            <person name="Branco L.H.Z."/>
            <person name="Delbaje E."/>
            <person name="Cruz R.B."/>
            <person name="Varani A.M."/>
            <person name="Fiore M.F."/>
        </authorList>
    </citation>
    <scope>NUCLEOTIDE SEQUENCE [LARGE SCALE GENOMIC DNA]</scope>
    <source>
        <strain evidence="23 24">CENA369</strain>
    </source>
</reference>
<accession>A0A8J7I4N5</accession>
<dbReference type="PROSITE" id="PS50113">
    <property type="entry name" value="PAC"/>
    <property type="match status" value="3"/>
</dbReference>
<evidence type="ECO:0000256" key="7">
    <source>
        <dbReference type="ARBA" id="ARBA00022553"/>
    </source>
</evidence>
<keyword evidence="11" id="KW-0547">Nucleotide-binding</keyword>
<dbReference type="PANTHER" id="PTHR43304:SF1">
    <property type="entry name" value="PAC DOMAIN-CONTAINING PROTEIN"/>
    <property type="match status" value="1"/>
</dbReference>
<dbReference type="Pfam" id="PF08447">
    <property type="entry name" value="PAS_3"/>
    <property type="match status" value="3"/>
</dbReference>
<dbReference type="InterPro" id="IPR005467">
    <property type="entry name" value="His_kinase_dom"/>
</dbReference>
<dbReference type="NCBIfam" id="TIGR00229">
    <property type="entry name" value="sensory_box"/>
    <property type="match status" value="3"/>
</dbReference>
<dbReference type="SUPFAM" id="SSF52172">
    <property type="entry name" value="CheY-like"/>
    <property type="match status" value="1"/>
</dbReference>
<evidence type="ECO:0000259" key="21">
    <source>
        <dbReference type="PROSITE" id="PS50112"/>
    </source>
</evidence>
<evidence type="ECO:0000259" key="22">
    <source>
        <dbReference type="PROSITE" id="PS50113"/>
    </source>
</evidence>
<dbReference type="Pfam" id="PF00512">
    <property type="entry name" value="HisKA"/>
    <property type="match status" value="1"/>
</dbReference>
<name>A0A8J7I4N5_9NOST</name>
<feature type="domain" description="Phytochrome chromophore attachment site" evidence="18">
    <location>
        <begin position="717"/>
        <end position="853"/>
    </location>
</feature>
<dbReference type="Proteomes" id="UP000662314">
    <property type="component" value="Unassembled WGS sequence"/>
</dbReference>
<evidence type="ECO:0000256" key="9">
    <source>
        <dbReference type="ARBA" id="ARBA00022692"/>
    </source>
</evidence>
<evidence type="ECO:0000256" key="3">
    <source>
        <dbReference type="ARBA" id="ARBA00006402"/>
    </source>
</evidence>
<dbReference type="InterPro" id="IPR001789">
    <property type="entry name" value="Sig_transdc_resp-reg_receiver"/>
</dbReference>
<evidence type="ECO:0000256" key="6">
    <source>
        <dbReference type="ARBA" id="ARBA00022519"/>
    </source>
</evidence>
<dbReference type="InterPro" id="IPR035965">
    <property type="entry name" value="PAS-like_dom_sf"/>
</dbReference>
<dbReference type="InterPro" id="IPR036097">
    <property type="entry name" value="HisK_dim/P_sf"/>
</dbReference>
<feature type="domain" description="PAC" evidence="22">
    <location>
        <begin position="516"/>
        <end position="568"/>
    </location>
</feature>
<dbReference type="RefSeq" id="WP_214432502.1">
    <property type="nucleotide sequence ID" value="NZ_CAWPUQ010000220.1"/>
</dbReference>
<dbReference type="Gene3D" id="3.40.50.2300">
    <property type="match status" value="1"/>
</dbReference>
<feature type="domain" description="PAS" evidence="21">
    <location>
        <begin position="143"/>
        <end position="215"/>
    </location>
</feature>
<dbReference type="PRINTS" id="PR00344">
    <property type="entry name" value="BCTRLSENSOR"/>
</dbReference>
<dbReference type="InterPro" id="IPR036890">
    <property type="entry name" value="HATPase_C_sf"/>
</dbReference>
<dbReference type="InterPro" id="IPR000700">
    <property type="entry name" value="PAS-assoc_C"/>
</dbReference>
<keyword evidence="15" id="KW-0472">Membrane</keyword>
<evidence type="ECO:0000256" key="16">
    <source>
        <dbReference type="ARBA" id="ARBA00055745"/>
    </source>
</evidence>
<keyword evidence="5" id="KW-1003">Cell membrane</keyword>
<dbReference type="Gene3D" id="3.30.450.20">
    <property type="entry name" value="PAS domain"/>
    <property type="match status" value="3"/>
</dbReference>
<dbReference type="Pfam" id="PF02518">
    <property type="entry name" value="HATPase_c"/>
    <property type="match status" value="1"/>
</dbReference>
<dbReference type="InterPro" id="IPR004358">
    <property type="entry name" value="Sig_transdc_His_kin-like_C"/>
</dbReference>
<evidence type="ECO:0000256" key="13">
    <source>
        <dbReference type="ARBA" id="ARBA00022989"/>
    </source>
</evidence>